<name>A0A5N7A5R2_9EURO</name>
<keyword evidence="1" id="KW-0472">Membrane</keyword>
<accession>A0A5N7A5R2</accession>
<dbReference type="RefSeq" id="XP_031928136.1">
    <property type="nucleotide sequence ID" value="XM_032066777.1"/>
</dbReference>
<dbReference type="AlphaFoldDB" id="A0A5N7A5R2"/>
<keyword evidence="1" id="KW-0812">Transmembrane</keyword>
<evidence type="ECO:0000256" key="1">
    <source>
        <dbReference type="SAM" id="Phobius"/>
    </source>
</evidence>
<evidence type="ECO:0000313" key="2">
    <source>
        <dbReference type="EMBL" id="KAE8365055.1"/>
    </source>
</evidence>
<organism evidence="2 3">
    <name type="scientific">Aspergillus caelatus</name>
    <dbReference type="NCBI Taxonomy" id="61420"/>
    <lineage>
        <taxon>Eukaryota</taxon>
        <taxon>Fungi</taxon>
        <taxon>Dikarya</taxon>
        <taxon>Ascomycota</taxon>
        <taxon>Pezizomycotina</taxon>
        <taxon>Eurotiomycetes</taxon>
        <taxon>Eurotiomycetidae</taxon>
        <taxon>Eurotiales</taxon>
        <taxon>Aspergillaceae</taxon>
        <taxon>Aspergillus</taxon>
        <taxon>Aspergillus subgen. Circumdati</taxon>
    </lineage>
</organism>
<feature type="transmembrane region" description="Helical" evidence="1">
    <location>
        <begin position="12"/>
        <end position="29"/>
    </location>
</feature>
<reference evidence="2 3" key="1">
    <citation type="submission" date="2019-04" db="EMBL/GenBank/DDBJ databases">
        <title>Friends and foes A comparative genomics studyof 23 Aspergillus species from section Flavi.</title>
        <authorList>
            <consortium name="DOE Joint Genome Institute"/>
            <person name="Kjaerbolling I."/>
            <person name="Vesth T."/>
            <person name="Frisvad J.C."/>
            <person name="Nybo J.L."/>
            <person name="Theobald S."/>
            <person name="Kildgaard S."/>
            <person name="Isbrandt T."/>
            <person name="Kuo A."/>
            <person name="Sato A."/>
            <person name="Lyhne E.K."/>
            <person name="Kogle M.E."/>
            <person name="Wiebenga A."/>
            <person name="Kun R.S."/>
            <person name="Lubbers R.J."/>
            <person name="Makela M.R."/>
            <person name="Barry K."/>
            <person name="Chovatia M."/>
            <person name="Clum A."/>
            <person name="Daum C."/>
            <person name="Haridas S."/>
            <person name="He G."/>
            <person name="LaButti K."/>
            <person name="Lipzen A."/>
            <person name="Mondo S."/>
            <person name="Riley R."/>
            <person name="Salamov A."/>
            <person name="Simmons B.A."/>
            <person name="Magnuson J.K."/>
            <person name="Henrissat B."/>
            <person name="Mortensen U.H."/>
            <person name="Larsen T.O."/>
            <person name="Devries R.P."/>
            <person name="Grigoriev I.V."/>
            <person name="Machida M."/>
            <person name="Baker S.E."/>
            <person name="Andersen M.R."/>
        </authorList>
    </citation>
    <scope>NUCLEOTIDE SEQUENCE [LARGE SCALE GENOMIC DNA]</scope>
    <source>
        <strain evidence="2 3">CBS 763.97</strain>
    </source>
</reference>
<dbReference type="GeneID" id="43651223"/>
<evidence type="ECO:0000313" key="3">
    <source>
        <dbReference type="Proteomes" id="UP000326268"/>
    </source>
</evidence>
<keyword evidence="3" id="KW-1185">Reference proteome</keyword>
<protein>
    <submittedName>
        <fullName evidence="2">Uncharacterized protein</fullName>
    </submittedName>
</protein>
<keyword evidence="1" id="KW-1133">Transmembrane helix</keyword>
<proteinExistence type="predicted"/>
<sequence length="72" mass="8743">MQCLFIPQHHELYMFCCYRTLFLLFFLMWTSGKSFDTRINWIRQSLSLRAVVHRISTLKLHIVTNLPLISRR</sequence>
<dbReference type="Proteomes" id="UP000326268">
    <property type="component" value="Unassembled WGS sequence"/>
</dbReference>
<dbReference type="EMBL" id="ML737638">
    <property type="protein sequence ID" value="KAE8365055.1"/>
    <property type="molecule type" value="Genomic_DNA"/>
</dbReference>
<gene>
    <name evidence="2" type="ORF">BDV27DRAFT_127485</name>
</gene>